<accession>A0A0L0G902</accession>
<dbReference type="OrthoDB" id="246406at2759"/>
<dbReference type="GO" id="GO:0005783">
    <property type="term" value="C:endoplasmic reticulum"/>
    <property type="evidence" value="ECO:0007669"/>
    <property type="project" value="UniProtKB-SubCell"/>
</dbReference>
<dbReference type="SUPFAM" id="SSF64356">
    <property type="entry name" value="SNARE-like"/>
    <property type="match status" value="1"/>
</dbReference>
<evidence type="ECO:0000256" key="2">
    <source>
        <dbReference type="ARBA" id="ARBA00022448"/>
    </source>
</evidence>
<dbReference type="GO" id="GO:0006888">
    <property type="term" value="P:endoplasmic reticulum to Golgi vesicle-mediated transport"/>
    <property type="evidence" value="ECO:0007669"/>
    <property type="project" value="UniProtKB-UniRule"/>
</dbReference>
<keyword evidence="4 7" id="KW-0931">ER-Golgi transport</keyword>
<evidence type="ECO:0000256" key="5">
    <source>
        <dbReference type="ARBA" id="ARBA00023034"/>
    </source>
</evidence>
<evidence type="ECO:0000256" key="3">
    <source>
        <dbReference type="ARBA" id="ARBA00022824"/>
    </source>
</evidence>
<organism evidence="8 9">
    <name type="scientific">Sphaeroforma arctica JP610</name>
    <dbReference type="NCBI Taxonomy" id="667725"/>
    <lineage>
        <taxon>Eukaryota</taxon>
        <taxon>Ichthyosporea</taxon>
        <taxon>Ichthyophonida</taxon>
        <taxon>Sphaeroforma</taxon>
    </lineage>
</organism>
<dbReference type="InterPro" id="IPR011012">
    <property type="entry name" value="Longin-like_dom_sf"/>
</dbReference>
<comment type="subcellular location">
    <subcellularLocation>
        <location evidence="7">Endoplasmic reticulum</location>
    </subcellularLocation>
    <subcellularLocation>
        <location evidence="7">Golgi apparatus</location>
        <location evidence="7">cis-Golgi network</location>
    </subcellularLocation>
    <subcellularLocation>
        <location evidence="1">Golgi apparatus</location>
    </subcellularLocation>
</comment>
<comment type="similarity">
    <text evidence="6">Belongs to the TRAPP small subunits family. TRAPPC4 subfamily.</text>
</comment>
<evidence type="ECO:0000256" key="4">
    <source>
        <dbReference type="ARBA" id="ARBA00022892"/>
    </source>
</evidence>
<dbReference type="RefSeq" id="XP_014159382.1">
    <property type="nucleotide sequence ID" value="XM_014303907.1"/>
</dbReference>
<dbReference type="Proteomes" id="UP000054560">
    <property type="component" value="Unassembled WGS sequence"/>
</dbReference>
<sequence length="88" mass="9989">MEILETSTFKLQCFQTLTGTKFLVVTDPKQANLDAVLRGLYVLYSDFALKNPFYSMENPIRCELFDQGLAEFIERTSQSPYGTVPQLG</sequence>
<name>A0A0L0G902_9EUKA</name>
<gene>
    <name evidence="8" type="ORF">SARC_02350</name>
</gene>
<keyword evidence="3 7" id="KW-0256">Endoplasmic reticulum</keyword>
<dbReference type="PANTHER" id="PTHR23249:SF15">
    <property type="entry name" value="TRAFFICKING PROTEIN PARTICLE COMPLEX SUBUNIT 4"/>
    <property type="match status" value="1"/>
</dbReference>
<reference evidence="8 9" key="1">
    <citation type="submission" date="2011-02" db="EMBL/GenBank/DDBJ databases">
        <title>The Genome Sequence of Sphaeroforma arctica JP610.</title>
        <authorList>
            <consortium name="The Broad Institute Genome Sequencing Platform"/>
            <person name="Russ C."/>
            <person name="Cuomo C."/>
            <person name="Young S.K."/>
            <person name="Zeng Q."/>
            <person name="Gargeya S."/>
            <person name="Alvarado L."/>
            <person name="Berlin A."/>
            <person name="Chapman S.B."/>
            <person name="Chen Z."/>
            <person name="Freedman E."/>
            <person name="Gellesch M."/>
            <person name="Goldberg J."/>
            <person name="Griggs A."/>
            <person name="Gujja S."/>
            <person name="Heilman E."/>
            <person name="Heiman D."/>
            <person name="Howarth C."/>
            <person name="Mehta T."/>
            <person name="Neiman D."/>
            <person name="Pearson M."/>
            <person name="Roberts A."/>
            <person name="Saif S."/>
            <person name="Shea T."/>
            <person name="Shenoy N."/>
            <person name="Sisk P."/>
            <person name="Stolte C."/>
            <person name="Sykes S."/>
            <person name="White J."/>
            <person name="Yandava C."/>
            <person name="Burger G."/>
            <person name="Gray M.W."/>
            <person name="Holland P.W.H."/>
            <person name="King N."/>
            <person name="Lang F.B.F."/>
            <person name="Roger A.J."/>
            <person name="Ruiz-Trillo I."/>
            <person name="Haas B."/>
            <person name="Nusbaum C."/>
            <person name="Birren B."/>
        </authorList>
    </citation>
    <scope>NUCLEOTIDE SEQUENCE [LARGE SCALE GENOMIC DNA]</scope>
    <source>
        <strain evidence="8 9">JP610</strain>
    </source>
</reference>
<evidence type="ECO:0000256" key="1">
    <source>
        <dbReference type="ARBA" id="ARBA00004555"/>
    </source>
</evidence>
<dbReference type="Gene3D" id="3.30.450.70">
    <property type="match status" value="1"/>
</dbReference>
<dbReference type="GO" id="GO:0005794">
    <property type="term" value="C:Golgi apparatus"/>
    <property type="evidence" value="ECO:0007669"/>
    <property type="project" value="UniProtKB-SubCell"/>
</dbReference>
<comment type="subunit">
    <text evidence="7">Part of the multisubunit transport protein particle (TRAPP) complex.</text>
</comment>
<dbReference type="SMART" id="SM01399">
    <property type="entry name" value="Sybindin"/>
    <property type="match status" value="1"/>
</dbReference>
<keyword evidence="9" id="KW-1185">Reference proteome</keyword>
<keyword evidence="2 7" id="KW-0813">Transport</keyword>
<dbReference type="PANTHER" id="PTHR23249">
    <property type="entry name" value="TRAFFICKING PROTEIN PARTICLE COMPLEX SUBUNIT"/>
    <property type="match status" value="1"/>
</dbReference>
<proteinExistence type="inferred from homology"/>
<dbReference type="InterPro" id="IPR007233">
    <property type="entry name" value="TRAPPC"/>
</dbReference>
<evidence type="ECO:0000313" key="9">
    <source>
        <dbReference type="Proteomes" id="UP000054560"/>
    </source>
</evidence>
<dbReference type="EMBL" id="KQ241700">
    <property type="protein sequence ID" value="KNC85480.1"/>
    <property type="molecule type" value="Genomic_DNA"/>
</dbReference>
<dbReference type="GO" id="GO:0030008">
    <property type="term" value="C:TRAPP complex"/>
    <property type="evidence" value="ECO:0007669"/>
    <property type="project" value="UniProtKB-UniRule"/>
</dbReference>
<dbReference type="eggNOG" id="KOG3369">
    <property type="taxonomic scope" value="Eukaryota"/>
</dbReference>
<protein>
    <recommendedName>
        <fullName evidence="7">Trafficking protein particle complex subunit</fullName>
    </recommendedName>
</protein>
<dbReference type="GeneID" id="25902854"/>
<evidence type="ECO:0000256" key="6">
    <source>
        <dbReference type="ARBA" id="ARBA00038179"/>
    </source>
</evidence>
<dbReference type="STRING" id="667725.A0A0L0G902"/>
<keyword evidence="5 7" id="KW-0333">Golgi apparatus</keyword>
<dbReference type="Pfam" id="PF04099">
    <property type="entry name" value="Sybindin"/>
    <property type="match status" value="1"/>
</dbReference>
<evidence type="ECO:0000256" key="7">
    <source>
        <dbReference type="RuleBase" id="RU366065"/>
    </source>
</evidence>
<evidence type="ECO:0000313" key="8">
    <source>
        <dbReference type="EMBL" id="KNC85480.1"/>
    </source>
</evidence>
<dbReference type="AlphaFoldDB" id="A0A0L0G902"/>